<dbReference type="NCBIfam" id="TIGR01640">
    <property type="entry name" value="F_box_assoc_1"/>
    <property type="match status" value="1"/>
</dbReference>
<evidence type="ECO:0000313" key="2">
    <source>
        <dbReference type="EMBL" id="EOA12427.1"/>
    </source>
</evidence>
<reference evidence="3" key="1">
    <citation type="journal article" date="2013" name="Nat. Genet.">
        <title>The Capsella rubella genome and the genomic consequences of rapid mating system evolution.</title>
        <authorList>
            <person name="Slotte T."/>
            <person name="Hazzouri K.M."/>
            <person name="Agren J.A."/>
            <person name="Koenig D."/>
            <person name="Maumus F."/>
            <person name="Guo Y.L."/>
            <person name="Steige K."/>
            <person name="Platts A.E."/>
            <person name="Escobar J.S."/>
            <person name="Newman L.K."/>
            <person name="Wang W."/>
            <person name="Mandakova T."/>
            <person name="Vello E."/>
            <person name="Smith L.M."/>
            <person name="Henz S.R."/>
            <person name="Steffen J."/>
            <person name="Takuno S."/>
            <person name="Brandvain Y."/>
            <person name="Coop G."/>
            <person name="Andolfatto P."/>
            <person name="Hu T.T."/>
            <person name="Blanchette M."/>
            <person name="Clark R.M."/>
            <person name="Quesneville H."/>
            <person name="Nordborg M."/>
            <person name="Gaut B.S."/>
            <person name="Lysak M.A."/>
            <person name="Jenkins J."/>
            <person name="Grimwood J."/>
            <person name="Chapman J."/>
            <person name="Prochnik S."/>
            <person name="Shu S."/>
            <person name="Rokhsar D."/>
            <person name="Schmutz J."/>
            <person name="Weigel D."/>
            <person name="Wright S.I."/>
        </authorList>
    </citation>
    <scope>NUCLEOTIDE SEQUENCE [LARGE SCALE GENOMIC DNA]</scope>
    <source>
        <strain evidence="3">cv. Monte Gargano</strain>
    </source>
</reference>
<dbReference type="Gene3D" id="1.20.1280.50">
    <property type="match status" value="1"/>
</dbReference>
<dbReference type="eggNOG" id="ENOG502SNHU">
    <property type="taxonomic scope" value="Eukaryota"/>
</dbReference>
<dbReference type="SUPFAM" id="SSF81383">
    <property type="entry name" value="F-box domain"/>
    <property type="match status" value="1"/>
</dbReference>
<dbReference type="SMART" id="SM00256">
    <property type="entry name" value="FBOX"/>
    <property type="match status" value="1"/>
</dbReference>
<dbReference type="PANTHER" id="PTHR31111:SF130">
    <property type="entry name" value="F-BOX ASSOCIATED UBIQUITINATION EFFECTOR FAMILY PROTEIN"/>
    <property type="match status" value="1"/>
</dbReference>
<dbReference type="InterPro" id="IPR013187">
    <property type="entry name" value="F-box-assoc_dom_typ3"/>
</dbReference>
<proteinExistence type="predicted"/>
<dbReference type="Proteomes" id="UP000029121">
    <property type="component" value="Unassembled WGS sequence"/>
</dbReference>
<gene>
    <name evidence="2" type="ORF">CARUB_v10028190mg</name>
</gene>
<dbReference type="KEGG" id="crb:17876391"/>
<dbReference type="PANTHER" id="PTHR31111">
    <property type="entry name" value="BNAA05G37150D PROTEIN-RELATED"/>
    <property type="match status" value="1"/>
</dbReference>
<dbReference type="InterPro" id="IPR036047">
    <property type="entry name" value="F-box-like_dom_sf"/>
</dbReference>
<accession>R0ETP3</accession>
<name>R0ETP3_9BRAS</name>
<dbReference type="InterPro" id="IPR017451">
    <property type="entry name" value="F-box-assoc_interact_dom"/>
</dbReference>
<dbReference type="OrthoDB" id="1079144at2759"/>
<keyword evidence="3" id="KW-1185">Reference proteome</keyword>
<dbReference type="Pfam" id="PF08268">
    <property type="entry name" value="FBA_3"/>
    <property type="match status" value="1"/>
</dbReference>
<evidence type="ECO:0000313" key="3">
    <source>
        <dbReference type="Proteomes" id="UP000029121"/>
    </source>
</evidence>
<organism evidence="2 3">
    <name type="scientific">Capsella rubella</name>
    <dbReference type="NCBI Taxonomy" id="81985"/>
    <lineage>
        <taxon>Eukaryota</taxon>
        <taxon>Viridiplantae</taxon>
        <taxon>Streptophyta</taxon>
        <taxon>Embryophyta</taxon>
        <taxon>Tracheophyta</taxon>
        <taxon>Spermatophyta</taxon>
        <taxon>Magnoliopsida</taxon>
        <taxon>eudicotyledons</taxon>
        <taxon>Gunneridae</taxon>
        <taxon>Pentapetalae</taxon>
        <taxon>rosids</taxon>
        <taxon>malvids</taxon>
        <taxon>Brassicales</taxon>
        <taxon>Brassicaceae</taxon>
        <taxon>Camelineae</taxon>
        <taxon>Capsella</taxon>
    </lineage>
</organism>
<dbReference type="EMBL" id="KB870812">
    <property type="protein sequence ID" value="EOA12427.1"/>
    <property type="molecule type" value="Genomic_DNA"/>
</dbReference>
<feature type="domain" description="F-box" evidence="1">
    <location>
        <begin position="10"/>
        <end position="50"/>
    </location>
</feature>
<dbReference type="AlphaFoldDB" id="R0ETP3"/>
<dbReference type="InterPro" id="IPR001810">
    <property type="entry name" value="F-box_dom"/>
</dbReference>
<evidence type="ECO:0000259" key="1">
    <source>
        <dbReference type="SMART" id="SM00256"/>
    </source>
</evidence>
<protein>
    <recommendedName>
        <fullName evidence="1">F-box domain-containing protein</fullName>
    </recommendedName>
</protein>
<sequence length="396" mass="45983">MSRAKHSNYIPTDLYFEIFSRLPSKSIARSRCVSKLWESMLSSPSFTELFLTRSSTRPRLLFAIKRSREWRFFSSPQYPYDNEKSSLQVAATDYNVKLSGRSLYKSTCMCSFTSGLLCFPNVPILGGRYTECVICNPTTRQHVILPILKTGMKSKLFLGFDPIGKRYKVLLLVEDWGSHSTNSYSDYSETVHYIMTLGTRKMSWRKIPYHSEVVLYPLNKGICINGVLYYSGRQHETMTFVIVCFDVRSETFKFVDASCFNKRPDITLVNYKGKLGVIYWMSDDLCVWILEDVEKPEWSKFVYSFAGRLDSKFCYVIGMTSRGEIVCSGEDKFDEPVRFLYFDPERDTVKIVHIQGLKYRSMVYTFVDHVEDLNVNDVKPITSRMQWLDIISEKAI</sequence>
<dbReference type="Pfam" id="PF00646">
    <property type="entry name" value="F-box"/>
    <property type="match status" value="1"/>
</dbReference>